<evidence type="ECO:0008006" key="2">
    <source>
        <dbReference type="Google" id="ProtNLM"/>
    </source>
</evidence>
<dbReference type="KEGG" id="mamm:ABNF92_19465"/>
<gene>
    <name evidence="1" type="ORF">ABNF92_19465</name>
</gene>
<keyword evidence="1" id="KW-0614">Plasmid</keyword>
<geneLocation type="plasmid" evidence="1">
    <name>unnaned</name>
</geneLocation>
<protein>
    <recommendedName>
        <fullName evidence="2">N-acetyltransferase domain-containing protein</fullName>
    </recommendedName>
</protein>
<proteinExistence type="predicted"/>
<organism evidence="1">
    <name type="scientific">Marinobacter sp. MMG032</name>
    <dbReference type="NCBI Taxonomy" id="3158548"/>
    <lineage>
        <taxon>Bacteria</taxon>
        <taxon>Pseudomonadati</taxon>
        <taxon>Pseudomonadota</taxon>
        <taxon>Gammaproteobacteria</taxon>
        <taxon>Pseudomonadales</taxon>
        <taxon>Marinobacteraceae</taxon>
        <taxon>Marinobacter</taxon>
    </lineage>
</organism>
<sequence length="181" mass="20369">MASTEVTEHYDLHHKTGGHIGRAKIRLKTTRVPEYNDWRFDGKVVVNGPTGNALGWIKGEVRTGKVCLVDDWVFPAYLEGMGLATWLLDRLRNLIPEEVGGTPWLKGSLSPEDSKKSDRGFGKRRNDFWKRHLILDADPGAHYTPDSNGHDGSFLAPWRRNVFDPDKAGFTYQKVSPEVPG</sequence>
<dbReference type="AlphaFoldDB" id="A0AAU7MVV2"/>
<evidence type="ECO:0000313" key="1">
    <source>
        <dbReference type="EMBL" id="XBQ21587.1"/>
    </source>
</evidence>
<name>A0AAU7MVV2_9GAMM</name>
<dbReference type="EMBL" id="CP157803">
    <property type="protein sequence ID" value="XBQ21587.1"/>
    <property type="molecule type" value="Genomic_DNA"/>
</dbReference>
<reference evidence="1" key="1">
    <citation type="submission" date="2024-05" db="EMBL/GenBank/DDBJ databases">
        <title>Draft Genome Sequences of Flagellimonas sp. MMG031 and Marinobacter sp. MMG032 Isolated from the dinoflagellate Symbiodinium pilosum.</title>
        <authorList>
            <person name="Shikuma N.J."/>
            <person name="Farrell M.V."/>
        </authorList>
    </citation>
    <scope>NUCLEOTIDE SEQUENCE</scope>
    <source>
        <strain evidence="1">MMG032</strain>
        <plasmid evidence="1">unnaned</plasmid>
    </source>
</reference>
<dbReference type="RefSeq" id="WP_222535021.1">
    <property type="nucleotide sequence ID" value="NZ_CP157803.1"/>
</dbReference>
<accession>A0AAU7MVV2</accession>